<dbReference type="CDD" id="cd00093">
    <property type="entry name" value="HTH_XRE"/>
    <property type="match status" value="1"/>
</dbReference>
<evidence type="ECO:0000313" key="2">
    <source>
        <dbReference type="EMBL" id="SAI47553.1"/>
    </source>
</evidence>
<dbReference type="InterPro" id="IPR010982">
    <property type="entry name" value="Lambda_DNA-bd_dom_sf"/>
</dbReference>
<name>A0A157QNZ3_9BORD</name>
<organism evidence="2 3">
    <name type="scientific">Bordetella ansorpii</name>
    <dbReference type="NCBI Taxonomy" id="288768"/>
    <lineage>
        <taxon>Bacteria</taxon>
        <taxon>Pseudomonadati</taxon>
        <taxon>Pseudomonadota</taxon>
        <taxon>Betaproteobacteria</taxon>
        <taxon>Burkholderiales</taxon>
        <taxon>Alcaligenaceae</taxon>
        <taxon>Bordetella</taxon>
    </lineage>
</organism>
<proteinExistence type="predicted"/>
<dbReference type="AlphaFoldDB" id="A0A157QNZ3"/>
<evidence type="ECO:0000259" key="1">
    <source>
        <dbReference type="PROSITE" id="PS50943"/>
    </source>
</evidence>
<dbReference type="SMART" id="SM00530">
    <property type="entry name" value="HTH_XRE"/>
    <property type="match status" value="1"/>
</dbReference>
<dbReference type="EMBL" id="FKBS01000025">
    <property type="protein sequence ID" value="SAI47553.1"/>
    <property type="molecule type" value="Genomic_DNA"/>
</dbReference>
<feature type="domain" description="HTH cro/C1-type" evidence="1">
    <location>
        <begin position="17"/>
        <end position="76"/>
    </location>
</feature>
<dbReference type="Proteomes" id="UP000077037">
    <property type="component" value="Unassembled WGS sequence"/>
</dbReference>
<dbReference type="Pfam" id="PF01381">
    <property type="entry name" value="HTH_3"/>
    <property type="match status" value="1"/>
</dbReference>
<protein>
    <submittedName>
        <fullName evidence="2">Transcriptional regulator</fullName>
    </submittedName>
</protein>
<dbReference type="InterPro" id="IPR001387">
    <property type="entry name" value="Cro/C1-type_HTH"/>
</dbReference>
<dbReference type="PROSITE" id="PS50943">
    <property type="entry name" value="HTH_CROC1"/>
    <property type="match status" value="1"/>
</dbReference>
<accession>A0A157QNZ3</accession>
<dbReference type="RefSeq" id="WP_066417194.1">
    <property type="nucleotide sequence ID" value="NZ_FKBS01000025.1"/>
</dbReference>
<evidence type="ECO:0000313" key="3">
    <source>
        <dbReference type="Proteomes" id="UP000077037"/>
    </source>
</evidence>
<reference evidence="2 3" key="1">
    <citation type="submission" date="2016-03" db="EMBL/GenBank/DDBJ databases">
        <authorList>
            <consortium name="Pathogen Informatics"/>
        </authorList>
    </citation>
    <scope>NUCLEOTIDE SEQUENCE [LARGE SCALE GENOMIC DNA]</scope>
    <source>
        <strain evidence="2 3">NCTC13364</strain>
    </source>
</reference>
<gene>
    <name evidence="2" type="ORF">SAMEA1982600_03825</name>
</gene>
<dbReference type="SUPFAM" id="SSF47413">
    <property type="entry name" value="lambda repressor-like DNA-binding domains"/>
    <property type="match status" value="1"/>
</dbReference>
<dbReference type="GO" id="GO:0003677">
    <property type="term" value="F:DNA binding"/>
    <property type="evidence" value="ECO:0007669"/>
    <property type="project" value="InterPro"/>
</dbReference>
<dbReference type="OrthoDB" id="9788236at2"/>
<dbReference type="Gene3D" id="1.10.260.40">
    <property type="entry name" value="lambda repressor-like DNA-binding domains"/>
    <property type="match status" value="1"/>
</dbReference>
<sequence length="150" mass="16304">MPAKPLSAEQLQDAARLKAIFNARKGALGLTQETLAEHMGYANQSAVSGYFNGKSPLHIDAAIQFASWLGCRVGDFSPTLQAKIDAIAVHRSDKPPAAAVKPERASDWPFSVARTDYDALPKGEKKRLDILVRSFIESLGIESKRRRAAA</sequence>